<dbReference type="PANTHER" id="PTHR19432:SF35">
    <property type="entry name" value="SOLUTE CARRIER FAMILY 45 MEMBER 3 ISOFORM X1"/>
    <property type="match status" value="1"/>
</dbReference>
<evidence type="ECO:0000256" key="2">
    <source>
        <dbReference type="ARBA" id="ARBA00022448"/>
    </source>
</evidence>
<keyword evidence="2" id="KW-0813">Transport</keyword>
<keyword evidence="4 6" id="KW-1133">Transmembrane helix</keyword>
<evidence type="ECO:0000313" key="7">
    <source>
        <dbReference type="EMBL" id="KAL2061462.1"/>
    </source>
</evidence>
<feature type="transmembrane region" description="Helical" evidence="6">
    <location>
        <begin position="476"/>
        <end position="501"/>
    </location>
</feature>
<dbReference type="EMBL" id="JAZHXI010000018">
    <property type="protein sequence ID" value="KAL2061462.1"/>
    <property type="molecule type" value="Genomic_DNA"/>
</dbReference>
<comment type="caution">
    <text evidence="7">The sequence shown here is derived from an EMBL/GenBank/DDBJ whole genome shotgun (WGS) entry which is preliminary data.</text>
</comment>
<feature type="transmembrane region" description="Helical" evidence="6">
    <location>
        <begin position="513"/>
        <end position="532"/>
    </location>
</feature>
<gene>
    <name evidence="7" type="ORF">VTL71DRAFT_6839</name>
</gene>
<keyword evidence="8" id="KW-1185">Reference proteome</keyword>
<evidence type="ECO:0000313" key="8">
    <source>
        <dbReference type="Proteomes" id="UP001595075"/>
    </source>
</evidence>
<evidence type="ECO:0000256" key="5">
    <source>
        <dbReference type="ARBA" id="ARBA00023136"/>
    </source>
</evidence>
<evidence type="ECO:0000256" key="3">
    <source>
        <dbReference type="ARBA" id="ARBA00022692"/>
    </source>
</evidence>
<feature type="transmembrane region" description="Helical" evidence="6">
    <location>
        <begin position="331"/>
        <end position="353"/>
    </location>
</feature>
<evidence type="ECO:0008006" key="9">
    <source>
        <dbReference type="Google" id="ProtNLM"/>
    </source>
</evidence>
<feature type="transmembrane region" description="Helical" evidence="6">
    <location>
        <begin position="36"/>
        <end position="56"/>
    </location>
</feature>
<comment type="subcellular location">
    <subcellularLocation>
        <location evidence="1">Membrane</location>
        <topology evidence="1">Multi-pass membrane protein</topology>
    </subcellularLocation>
</comment>
<evidence type="ECO:0000256" key="6">
    <source>
        <dbReference type="SAM" id="Phobius"/>
    </source>
</evidence>
<dbReference type="SUPFAM" id="SSF103473">
    <property type="entry name" value="MFS general substrate transporter"/>
    <property type="match status" value="1"/>
</dbReference>
<feature type="transmembrane region" description="Helical" evidence="6">
    <location>
        <begin position="403"/>
        <end position="425"/>
    </location>
</feature>
<feature type="transmembrane region" description="Helical" evidence="6">
    <location>
        <begin position="68"/>
        <end position="87"/>
    </location>
</feature>
<proteinExistence type="predicted"/>
<keyword evidence="3 6" id="KW-0812">Transmembrane</keyword>
<feature type="transmembrane region" description="Helical" evidence="6">
    <location>
        <begin position="217"/>
        <end position="239"/>
    </location>
</feature>
<sequence length="538" mass="58434">MDLDGNYDEDLSVIYGELEDKDDVFLLSNPPQRSSVYLFAVTAGLGGLQCIFSLIFSNGSIYLSGLGISKPILSLVWITGPLAGMTLQPYFGLRSDECLSSWGRRRPYIVFGATASIVSLLGLAMAGRASQTLAGNAQTVEACMAVTFIILLNIAIQPLQGAMRALLVDMCSRDEQPAANVIAGIVINTASVFSYATGLVDFSSINFFQTIGGDSQFAVLCILTSLVLAISVLITCLVVREKRYDAPHKIRRLDYSPARVGSFRYLYRRLYCLPNQVRKVFKVQFFSWMGWFPFLFYVTSYIGRKYVATLTENEIQSHKAPGSLQIQSARAGSSGMLLFATAALIAGALLTFAHRYEQHPLRSANPPPCSGWAITVRGIWICSQILYAGCMLATFFVASLEGIYLLVGTCGISWAVTIWAPYTIINSQILLKENRDSATLVSEELLNALETEKIDSEDIESMGTERGPGSETRPGLVLGLHNVAIAGPQIIAAIFCSAIFWAVQGTSQDGTLWVLRFGGLSSCVAAFLARGIQPGDAI</sequence>
<protein>
    <recommendedName>
        <fullName evidence="9">Sucrose transporter</fullName>
    </recommendedName>
</protein>
<accession>A0ABR4BUY6</accession>
<evidence type="ECO:0000256" key="4">
    <source>
        <dbReference type="ARBA" id="ARBA00022989"/>
    </source>
</evidence>
<feature type="transmembrane region" description="Helical" evidence="6">
    <location>
        <begin position="374"/>
        <end position="397"/>
    </location>
</feature>
<dbReference type="PANTHER" id="PTHR19432">
    <property type="entry name" value="SUGAR TRANSPORTER"/>
    <property type="match status" value="1"/>
</dbReference>
<dbReference type="Proteomes" id="UP001595075">
    <property type="component" value="Unassembled WGS sequence"/>
</dbReference>
<dbReference type="InterPro" id="IPR036259">
    <property type="entry name" value="MFS_trans_sf"/>
</dbReference>
<feature type="transmembrane region" description="Helical" evidence="6">
    <location>
        <begin position="177"/>
        <end position="197"/>
    </location>
</feature>
<reference evidence="7 8" key="1">
    <citation type="journal article" date="2024" name="Commun. Biol.">
        <title>Comparative genomic analysis of thermophilic fungi reveals convergent evolutionary adaptations and gene losses.</title>
        <authorList>
            <person name="Steindorff A.S."/>
            <person name="Aguilar-Pontes M.V."/>
            <person name="Robinson A.J."/>
            <person name="Andreopoulos B."/>
            <person name="LaButti K."/>
            <person name="Kuo A."/>
            <person name="Mondo S."/>
            <person name="Riley R."/>
            <person name="Otillar R."/>
            <person name="Haridas S."/>
            <person name="Lipzen A."/>
            <person name="Grimwood J."/>
            <person name="Schmutz J."/>
            <person name="Clum A."/>
            <person name="Reid I.D."/>
            <person name="Moisan M.C."/>
            <person name="Butler G."/>
            <person name="Nguyen T.T.M."/>
            <person name="Dewar K."/>
            <person name="Conant G."/>
            <person name="Drula E."/>
            <person name="Henrissat B."/>
            <person name="Hansel C."/>
            <person name="Singer S."/>
            <person name="Hutchinson M.I."/>
            <person name="de Vries R.P."/>
            <person name="Natvig D.O."/>
            <person name="Powell A.J."/>
            <person name="Tsang A."/>
            <person name="Grigoriev I.V."/>
        </authorList>
    </citation>
    <scope>NUCLEOTIDE SEQUENCE [LARGE SCALE GENOMIC DNA]</scope>
    <source>
        <strain evidence="7 8">CBS 494.80</strain>
    </source>
</reference>
<name>A0ABR4BUY6_9HELO</name>
<evidence type="ECO:0000256" key="1">
    <source>
        <dbReference type="ARBA" id="ARBA00004141"/>
    </source>
</evidence>
<organism evidence="7 8">
    <name type="scientific">Oculimacula yallundae</name>
    <dbReference type="NCBI Taxonomy" id="86028"/>
    <lineage>
        <taxon>Eukaryota</taxon>
        <taxon>Fungi</taxon>
        <taxon>Dikarya</taxon>
        <taxon>Ascomycota</taxon>
        <taxon>Pezizomycotina</taxon>
        <taxon>Leotiomycetes</taxon>
        <taxon>Helotiales</taxon>
        <taxon>Ploettnerulaceae</taxon>
        <taxon>Oculimacula</taxon>
    </lineage>
</organism>
<feature type="transmembrane region" description="Helical" evidence="6">
    <location>
        <begin position="108"/>
        <end position="127"/>
    </location>
</feature>
<keyword evidence="5 6" id="KW-0472">Membrane</keyword>